<feature type="domain" description="Urease accessory protein UreH-like transmembrane" evidence="2">
    <location>
        <begin position="20"/>
        <end position="223"/>
    </location>
</feature>
<dbReference type="Proteomes" id="UP000599578">
    <property type="component" value="Unassembled WGS sequence"/>
</dbReference>
<feature type="transmembrane region" description="Helical" evidence="1">
    <location>
        <begin position="144"/>
        <end position="165"/>
    </location>
</feature>
<dbReference type="Pfam" id="PF13386">
    <property type="entry name" value="DsbD_2"/>
    <property type="match status" value="1"/>
</dbReference>
<dbReference type="InterPro" id="IPR039447">
    <property type="entry name" value="UreH-like_TM_dom"/>
</dbReference>
<dbReference type="EMBL" id="BMLT01000001">
    <property type="protein sequence ID" value="GGO75778.1"/>
    <property type="molecule type" value="Genomic_DNA"/>
</dbReference>
<gene>
    <name evidence="3" type="ORF">GCM10011348_01380</name>
</gene>
<proteinExistence type="predicted"/>
<evidence type="ECO:0000313" key="3">
    <source>
        <dbReference type="EMBL" id="GGO75778.1"/>
    </source>
</evidence>
<dbReference type="AlphaFoldDB" id="A0A918DPL0"/>
<feature type="transmembrane region" description="Helical" evidence="1">
    <location>
        <begin position="90"/>
        <end position="111"/>
    </location>
</feature>
<name>A0A918DPL0_9GAMM</name>
<dbReference type="PANTHER" id="PTHR42208">
    <property type="entry name" value="HEAVY METAL TRANSPORTER-RELATED"/>
    <property type="match status" value="1"/>
</dbReference>
<feature type="transmembrane region" description="Helical" evidence="1">
    <location>
        <begin position="66"/>
        <end position="83"/>
    </location>
</feature>
<keyword evidence="1" id="KW-1133">Transmembrane helix</keyword>
<evidence type="ECO:0000256" key="1">
    <source>
        <dbReference type="SAM" id="Phobius"/>
    </source>
</evidence>
<feature type="transmembrane region" description="Helical" evidence="1">
    <location>
        <begin position="177"/>
        <end position="197"/>
    </location>
</feature>
<organism evidence="3 4">
    <name type="scientific">Marinobacterium nitratireducens</name>
    <dbReference type="NCBI Taxonomy" id="518897"/>
    <lineage>
        <taxon>Bacteria</taxon>
        <taxon>Pseudomonadati</taxon>
        <taxon>Pseudomonadota</taxon>
        <taxon>Gammaproteobacteria</taxon>
        <taxon>Oceanospirillales</taxon>
        <taxon>Oceanospirillaceae</taxon>
        <taxon>Marinobacterium</taxon>
    </lineage>
</organism>
<feature type="transmembrane region" description="Helical" evidence="1">
    <location>
        <begin position="212"/>
        <end position="231"/>
    </location>
</feature>
<evidence type="ECO:0000259" key="2">
    <source>
        <dbReference type="Pfam" id="PF13386"/>
    </source>
</evidence>
<dbReference type="PANTHER" id="PTHR42208:SF1">
    <property type="entry name" value="HEAVY METAL TRANSPORTER"/>
    <property type="match status" value="1"/>
</dbReference>
<protein>
    <recommendedName>
        <fullName evidence="2">Urease accessory protein UreH-like transmembrane domain-containing protein</fullName>
    </recommendedName>
</protein>
<evidence type="ECO:0000313" key="4">
    <source>
        <dbReference type="Proteomes" id="UP000599578"/>
    </source>
</evidence>
<keyword evidence="1" id="KW-0812">Transmembrane</keyword>
<keyword evidence="1" id="KW-0472">Membrane</keyword>
<keyword evidence="4" id="KW-1185">Reference proteome</keyword>
<sequence length="234" mass="24783">MRRRKSPTTRAMTDSLSVLTALSLGLLGGAHCIGMCGGIAATVGIAGPQTRAPALVMLLSYNGGRILSYACAGALLGGLGLLAAGGTATLMLRILAGLMLIAMGLYIGRWWQGLVRLERAGNLLWRHLRPLASRLLPARTPAQAMLLGLVWGWLPCGLIYSTLIWASAAADWRQSALLMLCFGLGTLPAMLTTGLLADQLRRLLAQRLTQQIAGLLIIAFGVYTLPLQGLLQQA</sequence>
<comment type="caution">
    <text evidence="3">The sequence shown here is derived from an EMBL/GenBank/DDBJ whole genome shotgun (WGS) entry which is preliminary data.</text>
</comment>
<reference evidence="3 4" key="1">
    <citation type="journal article" date="2014" name="Int. J. Syst. Evol. Microbiol.">
        <title>Complete genome sequence of Corynebacterium casei LMG S-19264T (=DSM 44701T), isolated from a smear-ripened cheese.</title>
        <authorList>
            <consortium name="US DOE Joint Genome Institute (JGI-PGF)"/>
            <person name="Walter F."/>
            <person name="Albersmeier A."/>
            <person name="Kalinowski J."/>
            <person name="Ruckert C."/>
        </authorList>
    </citation>
    <scope>NUCLEOTIDE SEQUENCE [LARGE SCALE GENOMIC DNA]</scope>
    <source>
        <strain evidence="3 4">CGMCC 1.7286</strain>
    </source>
</reference>
<accession>A0A918DPL0</accession>